<keyword evidence="1" id="KW-0812">Transmembrane</keyword>
<evidence type="ECO:0008006" key="4">
    <source>
        <dbReference type="Google" id="ProtNLM"/>
    </source>
</evidence>
<reference evidence="2 3" key="1">
    <citation type="journal article" date="2016" name="Genome Biol. Evol.">
        <title>Comparative Genomics of Campylobacter fetus from Reptiles and Mammals Reveals Divergent Evolution in Host-Associated Lineages.</title>
        <authorList>
            <person name="Gilbert M.J."/>
            <person name="Miller W.G."/>
            <person name="Yee E."/>
            <person name="Zomer A.L."/>
            <person name="van der Graaf-van Bloois L."/>
            <person name="Fitzgerald C."/>
            <person name="Forbes K.J."/>
            <person name="Meric G."/>
            <person name="Sheppard S.K."/>
            <person name="Wagenaar J.A."/>
            <person name="Duim B."/>
        </authorList>
    </citation>
    <scope>NUCLEOTIDE SEQUENCE [LARGE SCALE GENOMIC DNA]</scope>
    <source>
        <strain evidence="2 3">12S02225-3</strain>
    </source>
</reference>
<keyword evidence="1" id="KW-1133">Transmembrane helix</keyword>
<dbReference type="SUPFAM" id="SSF54523">
    <property type="entry name" value="Pili subunits"/>
    <property type="match status" value="1"/>
</dbReference>
<dbReference type="Gene3D" id="3.30.700.10">
    <property type="entry name" value="Glycoprotein, Type 4 Pilin"/>
    <property type="match status" value="1"/>
</dbReference>
<dbReference type="Proteomes" id="UP000093100">
    <property type="component" value="Unassembled WGS sequence"/>
</dbReference>
<gene>
    <name evidence="2" type="ORF">CFT12S02225_02055</name>
</gene>
<name>A0AAX0HCG0_CAMFE</name>
<sequence>MTRIIEIFILIGAVMLFVFVFLPRLTSENNRAAMTKTVFEIQQVLNEITMYHIRNGSFPKTKDTNQTDLILKNISTTYDQVSQRSSQRWDKCIYIKPLNSQNDKPARIYISKTDTKNKFCQNVQNSQMLQEWLKLSGDDNKTDDRYKNGVPLIDGKVF</sequence>
<evidence type="ECO:0000313" key="3">
    <source>
        <dbReference type="Proteomes" id="UP000093100"/>
    </source>
</evidence>
<dbReference type="InterPro" id="IPR045584">
    <property type="entry name" value="Pilin-like"/>
</dbReference>
<comment type="caution">
    <text evidence="2">The sequence shown here is derived from an EMBL/GenBank/DDBJ whole genome shotgun (WGS) entry which is preliminary data.</text>
</comment>
<protein>
    <recommendedName>
        <fullName evidence="4">Type II secretion system protein</fullName>
    </recommendedName>
</protein>
<dbReference type="RefSeq" id="WP_058909524.1">
    <property type="nucleotide sequence ID" value="NZ_JAAOXI010000004.1"/>
</dbReference>
<evidence type="ECO:0000256" key="1">
    <source>
        <dbReference type="SAM" id="Phobius"/>
    </source>
</evidence>
<evidence type="ECO:0000313" key="2">
    <source>
        <dbReference type="EMBL" id="OCR91305.1"/>
    </source>
</evidence>
<accession>A0AAX0HCG0</accession>
<proteinExistence type="predicted"/>
<keyword evidence="1" id="KW-0472">Membrane</keyword>
<dbReference type="AlphaFoldDB" id="A0AAX0HCG0"/>
<dbReference type="EMBL" id="LFLK01000002">
    <property type="protein sequence ID" value="OCR91305.1"/>
    <property type="molecule type" value="Genomic_DNA"/>
</dbReference>
<organism evidence="2 3">
    <name type="scientific">Campylobacter fetus subsp. testudinum</name>
    <dbReference type="NCBI Taxonomy" id="1507806"/>
    <lineage>
        <taxon>Bacteria</taxon>
        <taxon>Pseudomonadati</taxon>
        <taxon>Campylobacterota</taxon>
        <taxon>Epsilonproteobacteria</taxon>
        <taxon>Campylobacterales</taxon>
        <taxon>Campylobacteraceae</taxon>
        <taxon>Campylobacter</taxon>
    </lineage>
</organism>
<feature type="transmembrane region" description="Helical" evidence="1">
    <location>
        <begin position="7"/>
        <end position="25"/>
    </location>
</feature>